<dbReference type="Pfam" id="PF17389">
    <property type="entry name" value="Bac_rhamnosid6H"/>
    <property type="match status" value="1"/>
</dbReference>
<dbReference type="OrthoDB" id="9761045at2"/>
<dbReference type="EC" id="3.2.1.40" evidence="2"/>
<dbReference type="Gene3D" id="1.50.10.10">
    <property type="match status" value="1"/>
</dbReference>
<evidence type="ECO:0000256" key="2">
    <source>
        <dbReference type="ARBA" id="ARBA00012652"/>
    </source>
</evidence>
<dbReference type="InterPro" id="IPR013783">
    <property type="entry name" value="Ig-like_fold"/>
</dbReference>
<dbReference type="Gene3D" id="2.60.420.10">
    <property type="entry name" value="Maltose phosphorylase, domain 3"/>
    <property type="match status" value="1"/>
</dbReference>
<dbReference type="AlphaFoldDB" id="A0A1H5PUD4"/>
<dbReference type="PANTHER" id="PTHR33307">
    <property type="entry name" value="ALPHA-RHAMNOSIDASE (EUROFUNG)"/>
    <property type="match status" value="1"/>
</dbReference>
<gene>
    <name evidence="8" type="ORF">SAMN04488561_5555</name>
</gene>
<evidence type="ECO:0000256" key="3">
    <source>
        <dbReference type="ARBA" id="ARBA00022801"/>
    </source>
</evidence>
<organism evidence="8 9">
    <name type="scientific">Jiangella alba</name>
    <dbReference type="NCBI Taxonomy" id="561176"/>
    <lineage>
        <taxon>Bacteria</taxon>
        <taxon>Bacillati</taxon>
        <taxon>Actinomycetota</taxon>
        <taxon>Actinomycetes</taxon>
        <taxon>Jiangellales</taxon>
        <taxon>Jiangellaceae</taxon>
        <taxon>Jiangella</taxon>
    </lineage>
</organism>
<dbReference type="InterPro" id="IPR008928">
    <property type="entry name" value="6-hairpin_glycosidase_sf"/>
</dbReference>
<dbReference type="Pfam" id="PF08531">
    <property type="entry name" value="Bac_rhamnosid_N"/>
    <property type="match status" value="1"/>
</dbReference>
<accession>A0A1H5PUD4</accession>
<sequence>MTDRTAPDDLPRIERVVAEYGEPELGIGVAAPRLSWSRSGGAEQTAYEVRLRPASGDVSTVRVAGGGQVFQPWPFPELRSRERVEVEVRAEAGGAWSHWSEPLVVEAGLLRPQDVTARFISPRHVGGLDDGAVALVRHLDLAGPVASARLYITAHGVYDAWIGGRRVGDHQLAPGWTAYASRLRYQTFDVTPHLRDGGPTQLAVGLGNGWYRGQLTWNLRRDHYGDRLALLAQLEITYADGRQETVVTDDAWRAGATGVLADDLYDGQRTDLRLPLVPSVAASGPVDVLEPDAARLVAPLGPPVREVATVPARAVSTSPSGAQLLDFGQNVVGWVRLRVTGSPGQEVTVRHAEVLEDGELGVRPLRAAKATDTYVLSGGPELLEPRYTFHGFRYAEVSGVSVEASDAEAVVVSSDLRRTGWFECSEPDLERLHENVVWGMRGNFVDVPTDCPQRDERLGWTGDIQVFAPTAAFLFDVGGFLGSWLRDLAAEQRPDGGVPFVVPDVVYEHIGGPRPGDPPHSPPAGWADAAVHVPWTLYQRYGDTGVLERQYDSMRAWVEKARSLAGDSLLWDTGFQFGDWLDPDAPPDDAAAAKADPAVVATAYLARSAHLLALTASVLGRDDDAARYESLAADVVRAFGKAYVAADGTVRSDCQTVYALAIAWDLLETPEQRAGAGRRLAALVQAADFHVSTGFLGTPLVLDALCRAGRADLAHAMVLTRTAPSWLYAVTMGATTIWERWDSMLPDGSINPGEMTSFNHYAYGAVADWLHRCVAGLAPAAPGYREVAVRPLVTGQLTHASARHLSPYGPVAVSWRLDDDRFELSVEVPPGVTAHLDLPLADPYPDAVGPGSHRFTGRWRRP</sequence>
<evidence type="ECO:0000259" key="5">
    <source>
        <dbReference type="Pfam" id="PF08531"/>
    </source>
</evidence>
<feature type="domain" description="Alpha-L-rhamnosidase concanavalin-like" evidence="4">
    <location>
        <begin position="318"/>
        <end position="411"/>
    </location>
</feature>
<dbReference type="InterPro" id="IPR008902">
    <property type="entry name" value="Rhamnosid_concanavalin"/>
</dbReference>
<dbReference type="InterPro" id="IPR035398">
    <property type="entry name" value="Bac_rhamnosid_C"/>
</dbReference>
<dbReference type="Pfam" id="PF17390">
    <property type="entry name" value="Bac_rhamnosid_C"/>
    <property type="match status" value="1"/>
</dbReference>
<evidence type="ECO:0000256" key="1">
    <source>
        <dbReference type="ARBA" id="ARBA00001445"/>
    </source>
</evidence>
<dbReference type="SUPFAM" id="SSF48208">
    <property type="entry name" value="Six-hairpin glycosidases"/>
    <property type="match status" value="1"/>
</dbReference>
<feature type="domain" description="Bacterial alpha-L-rhamnosidase N-terminal" evidence="5">
    <location>
        <begin position="145"/>
        <end position="306"/>
    </location>
</feature>
<dbReference type="Proteomes" id="UP000181980">
    <property type="component" value="Unassembled WGS sequence"/>
</dbReference>
<keyword evidence="9" id="KW-1185">Reference proteome</keyword>
<dbReference type="InterPro" id="IPR016007">
    <property type="entry name" value="Alpha_rhamnosid"/>
</dbReference>
<dbReference type="Pfam" id="PF05592">
    <property type="entry name" value="Bac_rhamnosid"/>
    <property type="match status" value="1"/>
</dbReference>
<evidence type="ECO:0000259" key="6">
    <source>
        <dbReference type="Pfam" id="PF17389"/>
    </source>
</evidence>
<dbReference type="GO" id="GO:0030596">
    <property type="term" value="F:alpha-L-rhamnosidase activity"/>
    <property type="evidence" value="ECO:0007669"/>
    <property type="project" value="UniProtKB-EC"/>
</dbReference>
<evidence type="ECO:0000313" key="9">
    <source>
        <dbReference type="Proteomes" id="UP000181980"/>
    </source>
</evidence>
<dbReference type="STRING" id="561176.SAMN04488561_5555"/>
<evidence type="ECO:0000259" key="7">
    <source>
        <dbReference type="Pfam" id="PF17390"/>
    </source>
</evidence>
<dbReference type="InterPro" id="IPR013737">
    <property type="entry name" value="Bac_rhamnosid_N"/>
</dbReference>
<keyword evidence="3" id="KW-0378">Hydrolase</keyword>
<proteinExistence type="predicted"/>
<dbReference type="PIRSF" id="PIRSF010631">
    <property type="entry name" value="A-rhamnsds"/>
    <property type="match status" value="1"/>
</dbReference>
<comment type="catalytic activity">
    <reaction evidence="1">
        <text>Hydrolysis of terminal non-reducing alpha-L-rhamnose residues in alpha-L-rhamnosides.</text>
        <dbReference type="EC" id="3.2.1.40"/>
    </reaction>
</comment>
<feature type="domain" description="Alpha-L-rhamnosidase C-terminal" evidence="7">
    <location>
        <begin position="776"/>
        <end position="842"/>
    </location>
</feature>
<feature type="domain" description="Alpha-L-rhamnosidase six-hairpin glycosidase" evidence="6">
    <location>
        <begin position="417"/>
        <end position="774"/>
    </location>
</feature>
<dbReference type="Gene3D" id="2.60.120.260">
    <property type="entry name" value="Galactose-binding domain-like"/>
    <property type="match status" value="2"/>
</dbReference>
<dbReference type="EMBL" id="FNUC01000004">
    <property type="protein sequence ID" value="SEF16821.1"/>
    <property type="molecule type" value="Genomic_DNA"/>
</dbReference>
<dbReference type="Gene3D" id="2.60.40.10">
    <property type="entry name" value="Immunoglobulins"/>
    <property type="match status" value="1"/>
</dbReference>
<reference evidence="9" key="1">
    <citation type="submission" date="2016-10" db="EMBL/GenBank/DDBJ databases">
        <authorList>
            <person name="Varghese N."/>
            <person name="Submissions S."/>
        </authorList>
    </citation>
    <scope>NUCLEOTIDE SEQUENCE [LARGE SCALE GENOMIC DNA]</scope>
    <source>
        <strain evidence="9">DSM 45237</strain>
    </source>
</reference>
<dbReference type="GO" id="GO:0005975">
    <property type="term" value="P:carbohydrate metabolic process"/>
    <property type="evidence" value="ECO:0007669"/>
    <property type="project" value="InterPro"/>
</dbReference>
<evidence type="ECO:0000259" key="4">
    <source>
        <dbReference type="Pfam" id="PF05592"/>
    </source>
</evidence>
<protein>
    <recommendedName>
        <fullName evidence="2">alpha-L-rhamnosidase</fullName>
        <ecNumber evidence="2">3.2.1.40</ecNumber>
    </recommendedName>
</protein>
<dbReference type="Pfam" id="PF25788">
    <property type="entry name" value="Ig_Rha78A_N"/>
    <property type="match status" value="1"/>
</dbReference>
<name>A0A1H5PUD4_9ACTN</name>
<evidence type="ECO:0000313" key="8">
    <source>
        <dbReference type="EMBL" id="SEF16821.1"/>
    </source>
</evidence>
<dbReference type="InterPro" id="IPR012341">
    <property type="entry name" value="6hp_glycosidase-like_sf"/>
</dbReference>
<dbReference type="RefSeq" id="WP_069112424.1">
    <property type="nucleotide sequence ID" value="NZ_FNUC01000004.1"/>
</dbReference>
<dbReference type="InterPro" id="IPR035396">
    <property type="entry name" value="Bac_rhamnosid6H"/>
</dbReference>
<dbReference type="PANTHER" id="PTHR33307:SF6">
    <property type="entry name" value="ALPHA-RHAMNOSIDASE (EUROFUNG)-RELATED"/>
    <property type="match status" value="1"/>
</dbReference>